<evidence type="ECO:0000256" key="1">
    <source>
        <dbReference type="SAM" id="MobiDB-lite"/>
    </source>
</evidence>
<evidence type="ECO:0000313" key="2">
    <source>
        <dbReference type="EMBL" id="SON77808.1"/>
    </source>
</evidence>
<accession>A0AB38E4Z1</accession>
<protein>
    <recommendedName>
        <fullName evidence="6">Transposase</fullName>
    </recommendedName>
</protein>
<dbReference type="AlphaFoldDB" id="A0AB38E4Z1"/>
<feature type="region of interest" description="Disordered" evidence="1">
    <location>
        <begin position="32"/>
        <end position="70"/>
    </location>
</feature>
<comment type="caution">
    <text evidence="3">The sequence shown here is derived from an EMBL/GenBank/DDBJ whole genome shotgun (WGS) entry which is preliminary data.</text>
</comment>
<sequence>MRLAGPDAWIQACTTGALRLGVQAMQTPGAAGNTLSAAGYRGRHDVPAKKKDRAQGPIPSKTGTCPVDNE</sequence>
<dbReference type="EMBL" id="OCYT01000052">
    <property type="protein sequence ID" value="SON77808.1"/>
    <property type="molecule type" value="Genomic_DNA"/>
</dbReference>
<evidence type="ECO:0000313" key="4">
    <source>
        <dbReference type="Proteomes" id="UP000234166"/>
    </source>
</evidence>
<evidence type="ECO:0000313" key="5">
    <source>
        <dbReference type="Proteomes" id="UP000234181"/>
    </source>
</evidence>
<dbReference type="EMBL" id="OCYS01000114">
    <property type="protein sequence ID" value="SON91502.1"/>
    <property type="molecule type" value="Genomic_DNA"/>
</dbReference>
<dbReference type="Proteomes" id="UP000234181">
    <property type="component" value="Unassembled WGS sequence"/>
</dbReference>
<evidence type="ECO:0008006" key="6">
    <source>
        <dbReference type="Google" id="ProtNLM"/>
    </source>
</evidence>
<evidence type="ECO:0000313" key="3">
    <source>
        <dbReference type="EMBL" id="SON91502.1"/>
    </source>
</evidence>
<name>A0AB38E4Z1_XANCH</name>
<gene>
    <name evidence="2" type="ORF">XAP6984_1450023</name>
    <name evidence="3" type="ORF">XAP7430_580016</name>
</gene>
<keyword evidence="5" id="KW-1185">Reference proteome</keyword>
<organism evidence="3 4">
    <name type="scientific">Xanthomonas campestris pv. phaseoli</name>
    <dbReference type="NCBI Taxonomy" id="317013"/>
    <lineage>
        <taxon>Bacteria</taxon>
        <taxon>Pseudomonadati</taxon>
        <taxon>Pseudomonadota</taxon>
        <taxon>Gammaproteobacteria</taxon>
        <taxon>Lysobacterales</taxon>
        <taxon>Lysobacteraceae</taxon>
        <taxon>Xanthomonas</taxon>
    </lineage>
</organism>
<dbReference type="Proteomes" id="UP000234166">
    <property type="component" value="Unassembled WGS sequence"/>
</dbReference>
<reference evidence="4 5" key="1">
    <citation type="submission" date="2017-10" db="EMBL/GenBank/DDBJ databases">
        <authorList>
            <person name="Regsiter A."/>
            <person name="William W."/>
        </authorList>
    </citation>
    <scope>NUCLEOTIDE SEQUENCE [LARGE SCALE GENOMIC DNA]</scope>
    <source>
        <strain evidence="2 5">CFBP6984</strain>
        <strain evidence="3 4">CFBP7430</strain>
    </source>
</reference>
<proteinExistence type="predicted"/>